<feature type="transmembrane region" description="Helical" evidence="1">
    <location>
        <begin position="34"/>
        <end position="55"/>
    </location>
</feature>
<name>A0ABW7H9Z1_9BURK</name>
<dbReference type="EMBL" id="JBIGIC010000003">
    <property type="protein sequence ID" value="MFG6486734.1"/>
    <property type="molecule type" value="Genomic_DNA"/>
</dbReference>
<keyword evidence="1" id="KW-0472">Membrane</keyword>
<proteinExistence type="predicted"/>
<evidence type="ECO:0000313" key="2">
    <source>
        <dbReference type="EMBL" id="MFG6486734.1"/>
    </source>
</evidence>
<keyword evidence="1" id="KW-0812">Transmembrane</keyword>
<evidence type="ECO:0008006" key="4">
    <source>
        <dbReference type="Google" id="ProtNLM"/>
    </source>
</evidence>
<sequence length="165" mass="17041">MNAASFPLWPFAILAVLLALGYRQSRSRIVQPATLVRLAAAMLALSLYGVIATFGAGVVPMLAWAAGFAATARFGAPLLAPRGLAREGGAVRMPGSWVPMSLMMGIFVAKFGLGFATGVHAEVLHEAWFIAAACAVLGLLSGAFSARAKAVHRFDSTVGAVRAAA</sequence>
<dbReference type="Proteomes" id="UP001606134">
    <property type="component" value="Unassembled WGS sequence"/>
</dbReference>
<comment type="caution">
    <text evidence="2">The sequence shown here is derived from an EMBL/GenBank/DDBJ whole genome shotgun (WGS) entry which is preliminary data.</text>
</comment>
<evidence type="ECO:0000256" key="1">
    <source>
        <dbReference type="SAM" id="Phobius"/>
    </source>
</evidence>
<organism evidence="2 3">
    <name type="scientific">Pelomonas candidula</name>
    <dbReference type="NCBI Taxonomy" id="3299025"/>
    <lineage>
        <taxon>Bacteria</taxon>
        <taxon>Pseudomonadati</taxon>
        <taxon>Pseudomonadota</taxon>
        <taxon>Betaproteobacteria</taxon>
        <taxon>Burkholderiales</taxon>
        <taxon>Sphaerotilaceae</taxon>
        <taxon>Roseateles</taxon>
    </lineage>
</organism>
<keyword evidence="1" id="KW-1133">Transmembrane helix</keyword>
<keyword evidence="3" id="KW-1185">Reference proteome</keyword>
<dbReference type="RefSeq" id="WP_394408176.1">
    <property type="nucleotide sequence ID" value="NZ_JBIGIC010000003.1"/>
</dbReference>
<evidence type="ECO:0000313" key="3">
    <source>
        <dbReference type="Proteomes" id="UP001606134"/>
    </source>
</evidence>
<reference evidence="2 3" key="1">
    <citation type="submission" date="2024-08" db="EMBL/GenBank/DDBJ databases">
        <authorList>
            <person name="Lu H."/>
        </authorList>
    </citation>
    <scope>NUCLEOTIDE SEQUENCE [LARGE SCALE GENOMIC DNA]</scope>
    <source>
        <strain evidence="2 3">BYS78W</strain>
    </source>
</reference>
<protein>
    <recommendedName>
        <fullName evidence="4">Transmembrane protein</fullName>
    </recommendedName>
</protein>
<feature type="transmembrane region" description="Helical" evidence="1">
    <location>
        <begin position="61"/>
        <end position="80"/>
    </location>
</feature>
<accession>A0ABW7H9Z1</accession>
<feature type="transmembrane region" description="Helical" evidence="1">
    <location>
        <begin position="6"/>
        <end position="22"/>
    </location>
</feature>
<feature type="transmembrane region" description="Helical" evidence="1">
    <location>
        <begin position="127"/>
        <end position="146"/>
    </location>
</feature>
<gene>
    <name evidence="2" type="ORF">ACG04R_08635</name>
</gene>
<feature type="transmembrane region" description="Helical" evidence="1">
    <location>
        <begin position="101"/>
        <end position="121"/>
    </location>
</feature>